<sequence>MAARCFTQGVLWTGLSAAWAQQSPLTLQDAVTGVLVGFIAFYSLRWIAGIVLRKEALGMGDVLLFAALGSWVGPLSLPNVALIASCCGLIYAVITKRGSTTLPFGPCLSLGGIATIYLQALF</sequence>
<evidence type="ECO:0000256" key="3">
    <source>
        <dbReference type="SAM" id="Phobius"/>
    </source>
</evidence>
<proteinExistence type="inferred from homology"/>
<dbReference type="InterPro" id="IPR050882">
    <property type="entry name" value="Prepilin_peptidase/N-MTase"/>
</dbReference>
<dbReference type="Gene3D" id="1.20.120.1220">
    <property type="match status" value="1"/>
</dbReference>
<dbReference type="Pfam" id="PF01478">
    <property type="entry name" value="Peptidase_A24"/>
    <property type="match status" value="1"/>
</dbReference>
<accession>A0A376VDN5</accession>
<dbReference type="GO" id="GO:0004190">
    <property type="term" value="F:aspartic-type endopeptidase activity"/>
    <property type="evidence" value="ECO:0007669"/>
    <property type="project" value="InterPro"/>
</dbReference>
<dbReference type="Proteomes" id="UP000254495">
    <property type="component" value="Unassembled WGS sequence"/>
</dbReference>
<evidence type="ECO:0000313" key="5">
    <source>
        <dbReference type="EMBL" id="STJ09417.1"/>
    </source>
</evidence>
<reference evidence="5 6" key="1">
    <citation type="submission" date="2018-06" db="EMBL/GenBank/DDBJ databases">
        <authorList>
            <consortium name="Pathogen Informatics"/>
            <person name="Doyle S."/>
        </authorList>
    </citation>
    <scope>NUCLEOTIDE SEQUENCE [LARGE SCALE GENOMIC DNA]</scope>
    <source>
        <strain evidence="5 6">NCTC9077</strain>
    </source>
</reference>
<feature type="transmembrane region" description="Helical" evidence="3">
    <location>
        <begin position="30"/>
        <end position="52"/>
    </location>
</feature>
<evidence type="ECO:0000256" key="1">
    <source>
        <dbReference type="ARBA" id="ARBA00005801"/>
    </source>
</evidence>
<evidence type="ECO:0000259" key="4">
    <source>
        <dbReference type="Pfam" id="PF01478"/>
    </source>
</evidence>
<feature type="transmembrane region" description="Helical" evidence="3">
    <location>
        <begin position="64"/>
        <end position="94"/>
    </location>
</feature>
<dbReference type="AlphaFoldDB" id="A0A376VDN5"/>
<gene>
    <name evidence="5" type="primary">pppA_2</name>
    <name evidence="5" type="ORF">NCTC9077_01040</name>
</gene>
<dbReference type="InterPro" id="IPR000045">
    <property type="entry name" value="Prepilin_IV_endopep_pep"/>
</dbReference>
<dbReference type="GO" id="GO:0006465">
    <property type="term" value="P:signal peptide processing"/>
    <property type="evidence" value="ECO:0007669"/>
    <property type="project" value="TreeGrafter"/>
</dbReference>
<comment type="similarity">
    <text evidence="1 2">Belongs to the peptidase A24 family.</text>
</comment>
<keyword evidence="3" id="KW-0472">Membrane</keyword>
<dbReference type="PANTHER" id="PTHR30487">
    <property type="entry name" value="TYPE 4 PREPILIN-LIKE PROTEINS LEADER PEPTIDE-PROCESSING ENZYME"/>
    <property type="match status" value="1"/>
</dbReference>
<dbReference type="EMBL" id="UGCU01000001">
    <property type="protein sequence ID" value="STJ09417.1"/>
    <property type="molecule type" value="Genomic_DNA"/>
</dbReference>
<evidence type="ECO:0000313" key="6">
    <source>
        <dbReference type="Proteomes" id="UP000254495"/>
    </source>
</evidence>
<name>A0A376VDN5_ECOLX</name>
<feature type="transmembrane region" description="Helical" evidence="3">
    <location>
        <begin position="100"/>
        <end position="118"/>
    </location>
</feature>
<organism evidence="5 6">
    <name type="scientific">Escherichia coli</name>
    <dbReference type="NCBI Taxonomy" id="562"/>
    <lineage>
        <taxon>Bacteria</taxon>
        <taxon>Pseudomonadati</taxon>
        <taxon>Pseudomonadota</taxon>
        <taxon>Gammaproteobacteria</taxon>
        <taxon>Enterobacterales</taxon>
        <taxon>Enterobacteriaceae</taxon>
        <taxon>Escherichia</taxon>
    </lineage>
</organism>
<dbReference type="GO" id="GO:0005886">
    <property type="term" value="C:plasma membrane"/>
    <property type="evidence" value="ECO:0007669"/>
    <property type="project" value="TreeGrafter"/>
</dbReference>
<protein>
    <submittedName>
        <fullName evidence="5">Prepilin peptidase A</fullName>
    </submittedName>
</protein>
<keyword evidence="3" id="KW-1133">Transmembrane helix</keyword>
<dbReference type="InterPro" id="IPR014032">
    <property type="entry name" value="Peptidase_A24A_bac"/>
</dbReference>
<keyword evidence="3" id="KW-0812">Transmembrane</keyword>
<dbReference type="PRINTS" id="PR00864">
    <property type="entry name" value="PREPILNPTASE"/>
</dbReference>
<dbReference type="PANTHER" id="PTHR30487:SF0">
    <property type="entry name" value="PREPILIN LEADER PEPTIDASE_N-METHYLTRANSFERASE-RELATED"/>
    <property type="match status" value="1"/>
</dbReference>
<feature type="domain" description="Prepilin type IV endopeptidase peptidase" evidence="4">
    <location>
        <begin position="6"/>
        <end position="93"/>
    </location>
</feature>
<evidence type="ECO:0000256" key="2">
    <source>
        <dbReference type="RuleBase" id="RU003793"/>
    </source>
</evidence>